<keyword evidence="1" id="KW-0472">Membrane</keyword>
<dbReference type="Proteomes" id="UP000461409">
    <property type="component" value="Unassembled WGS sequence"/>
</dbReference>
<gene>
    <name evidence="2" type="ORF">GRF63_12870</name>
</gene>
<reference evidence="2 3" key="1">
    <citation type="submission" date="2019-12" db="EMBL/GenBank/DDBJ databases">
        <authorList>
            <person name="Lee S.D."/>
        </authorList>
    </citation>
    <scope>NUCLEOTIDE SEQUENCE [LARGE SCALE GENOMIC DNA]</scope>
    <source>
        <strain evidence="2 3">GH3-10</strain>
    </source>
</reference>
<keyword evidence="1" id="KW-1133">Transmembrane helix</keyword>
<dbReference type="EMBL" id="WUBR01000003">
    <property type="protein sequence ID" value="MWV28800.1"/>
    <property type="molecule type" value="Genomic_DNA"/>
</dbReference>
<organism evidence="2 3">
    <name type="scientific">Aurantiacibacter rhizosphaerae</name>
    <dbReference type="NCBI Taxonomy" id="2691582"/>
    <lineage>
        <taxon>Bacteria</taxon>
        <taxon>Pseudomonadati</taxon>
        <taxon>Pseudomonadota</taxon>
        <taxon>Alphaproteobacteria</taxon>
        <taxon>Sphingomonadales</taxon>
        <taxon>Erythrobacteraceae</taxon>
        <taxon>Aurantiacibacter</taxon>
    </lineage>
</organism>
<sequence>MAEPEWKLDKSADAAGSYRFANTNPRMVFALALCVALATIICVYLAFTLISAGIEAGLIPEPLAVKGLVE</sequence>
<evidence type="ECO:0000313" key="3">
    <source>
        <dbReference type="Proteomes" id="UP000461409"/>
    </source>
</evidence>
<name>A0A844XG54_9SPHN</name>
<protein>
    <submittedName>
        <fullName evidence="2">Uncharacterized protein</fullName>
    </submittedName>
</protein>
<feature type="transmembrane region" description="Helical" evidence="1">
    <location>
        <begin position="27"/>
        <end position="50"/>
    </location>
</feature>
<comment type="caution">
    <text evidence="2">The sequence shown here is derived from an EMBL/GenBank/DDBJ whole genome shotgun (WGS) entry which is preliminary data.</text>
</comment>
<dbReference type="AlphaFoldDB" id="A0A844XG54"/>
<keyword evidence="1" id="KW-0812">Transmembrane</keyword>
<proteinExistence type="predicted"/>
<keyword evidence="3" id="KW-1185">Reference proteome</keyword>
<evidence type="ECO:0000256" key="1">
    <source>
        <dbReference type="SAM" id="Phobius"/>
    </source>
</evidence>
<accession>A0A844XG54</accession>
<evidence type="ECO:0000313" key="2">
    <source>
        <dbReference type="EMBL" id="MWV28800.1"/>
    </source>
</evidence>
<reference evidence="2 3" key="2">
    <citation type="submission" date="2020-02" db="EMBL/GenBank/DDBJ databases">
        <title>Erythrobacter dongmakensis sp. nov., isolated from a tidal mudflat.</title>
        <authorList>
            <person name="Kim I.S."/>
        </authorList>
    </citation>
    <scope>NUCLEOTIDE SEQUENCE [LARGE SCALE GENOMIC DNA]</scope>
    <source>
        <strain evidence="2 3">GH3-10</strain>
    </source>
</reference>
<dbReference type="RefSeq" id="WP_160486460.1">
    <property type="nucleotide sequence ID" value="NZ_WUBR01000003.1"/>
</dbReference>